<feature type="domain" description="Transketolase-like pyrimidine-binding" evidence="5">
    <location>
        <begin position="29"/>
        <end position="194"/>
    </location>
</feature>
<keyword evidence="3" id="KW-0808">Transferase</keyword>
<dbReference type="Gene3D" id="3.40.50.970">
    <property type="match status" value="1"/>
</dbReference>
<dbReference type="GO" id="GO:0016740">
    <property type="term" value="F:transferase activity"/>
    <property type="evidence" value="ECO:0007669"/>
    <property type="project" value="UniProtKB-KW"/>
</dbReference>
<evidence type="ECO:0000256" key="3">
    <source>
        <dbReference type="ARBA" id="ARBA00022679"/>
    </source>
</evidence>
<dbReference type="FunFam" id="3.40.50.970:FF:000129">
    <property type="entry name" value="Transketolase"/>
    <property type="match status" value="1"/>
</dbReference>
<dbReference type="InterPro" id="IPR033248">
    <property type="entry name" value="Transketolase_C"/>
</dbReference>
<dbReference type="InterPro" id="IPR009014">
    <property type="entry name" value="Transketo_C/PFOR_II"/>
</dbReference>
<evidence type="ECO:0000313" key="7">
    <source>
        <dbReference type="Proteomes" id="UP000229385"/>
    </source>
</evidence>
<dbReference type="PROSITE" id="PS00802">
    <property type="entry name" value="TRANSKETOLASE_2"/>
    <property type="match status" value="1"/>
</dbReference>
<evidence type="ECO:0000313" key="6">
    <source>
        <dbReference type="EMBL" id="PJA45686.1"/>
    </source>
</evidence>
<dbReference type="CDD" id="cd07033">
    <property type="entry name" value="TPP_PYR_DXS_TK_like"/>
    <property type="match status" value="1"/>
</dbReference>
<dbReference type="SUPFAM" id="SSF52922">
    <property type="entry name" value="TK C-terminal domain-like"/>
    <property type="match status" value="1"/>
</dbReference>
<name>A0A2M7XD85_9BACT</name>
<evidence type="ECO:0000256" key="2">
    <source>
        <dbReference type="ARBA" id="ARBA00007131"/>
    </source>
</evidence>
<evidence type="ECO:0000256" key="4">
    <source>
        <dbReference type="ARBA" id="ARBA00023052"/>
    </source>
</evidence>
<dbReference type="InterPro" id="IPR020826">
    <property type="entry name" value="Transketolase_BS"/>
</dbReference>
<dbReference type="Gene3D" id="3.40.50.920">
    <property type="match status" value="1"/>
</dbReference>
<dbReference type="SMART" id="SM00861">
    <property type="entry name" value="Transket_pyr"/>
    <property type="match status" value="1"/>
</dbReference>
<keyword evidence="4" id="KW-0786">Thiamine pyrophosphate</keyword>
<dbReference type="Proteomes" id="UP000229385">
    <property type="component" value="Unassembled WGS sequence"/>
</dbReference>
<comment type="caution">
    <text evidence="6">The sequence shown here is derived from an EMBL/GenBank/DDBJ whole genome shotgun (WGS) entry which is preliminary data.</text>
</comment>
<dbReference type="InterPro" id="IPR029061">
    <property type="entry name" value="THDP-binding"/>
</dbReference>
<reference evidence="7" key="1">
    <citation type="submission" date="2017-09" db="EMBL/GenBank/DDBJ databases">
        <title>Depth-based differentiation of microbial function through sediment-hosted aquifers and enrichment of novel symbionts in the deep terrestrial subsurface.</title>
        <authorList>
            <person name="Probst A.J."/>
            <person name="Ladd B."/>
            <person name="Jarett J.K."/>
            <person name="Geller-Mcgrath D.E."/>
            <person name="Sieber C.M.K."/>
            <person name="Emerson J.B."/>
            <person name="Anantharaman K."/>
            <person name="Thomas B.C."/>
            <person name="Malmstrom R."/>
            <person name="Stieglmeier M."/>
            <person name="Klingl A."/>
            <person name="Woyke T."/>
            <person name="Ryan C.M."/>
            <person name="Banfield J.F."/>
        </authorList>
    </citation>
    <scope>NUCLEOTIDE SEQUENCE [LARGE SCALE GENOMIC DNA]</scope>
</reference>
<gene>
    <name evidence="6" type="ORF">CO174_01870</name>
</gene>
<dbReference type="PANTHER" id="PTHR43825">
    <property type="entry name" value="PYRUVATE DEHYDROGENASE E1 COMPONENT"/>
    <property type="match status" value="1"/>
</dbReference>
<evidence type="ECO:0000259" key="5">
    <source>
        <dbReference type="SMART" id="SM00861"/>
    </source>
</evidence>
<sequence>MATKRQQTGINREAHLVRHLFDETKLKQVPTRNGYGEGVVEAGERDKNIVVLCCDLTESTRSLLFKKAYPDRFIQMGVAEQSLASIGAGLALAGKIPFITSYAAFSPGRNWEQIRTNIALQRANVKIAGAHAGLSVGPDGATHQMLEDIAIMRAVPHMTVVVPCDYLETKKATLAGAKMNGPFYFRFARAESPAFTTNQTPFKIGRAETYRHGDDLTIIAAGPLVYEALLAAEVLSHDHGIEARVINCHTIKPLDENVIVKAAKETGAIVTVEEAQVTGGLAGAVCETLALTSPVPVERIGTQDRFGESGDPRQVQEGLGVTAPFIALAADRVL</sequence>
<comment type="cofactor">
    <cofactor evidence="1">
        <name>thiamine diphosphate</name>
        <dbReference type="ChEBI" id="CHEBI:58937"/>
    </cofactor>
</comment>
<comment type="similarity">
    <text evidence="2">Belongs to the transketolase family.</text>
</comment>
<dbReference type="EMBL" id="PFWU01000024">
    <property type="protein sequence ID" value="PJA45686.1"/>
    <property type="molecule type" value="Genomic_DNA"/>
</dbReference>
<dbReference type="AlphaFoldDB" id="A0A2M7XD85"/>
<dbReference type="InterPro" id="IPR051157">
    <property type="entry name" value="PDH/Transketolase"/>
</dbReference>
<dbReference type="InterPro" id="IPR005475">
    <property type="entry name" value="Transketolase-like_Pyr-bd"/>
</dbReference>
<feature type="non-terminal residue" evidence="6">
    <location>
        <position position="334"/>
    </location>
</feature>
<organism evidence="6 7">
    <name type="scientific">Candidatus Uhrbacteria bacterium CG_4_9_14_3_um_filter_50_9</name>
    <dbReference type="NCBI Taxonomy" id="1975035"/>
    <lineage>
        <taxon>Bacteria</taxon>
        <taxon>Candidatus Uhriibacteriota</taxon>
    </lineage>
</organism>
<accession>A0A2M7XD85</accession>
<protein>
    <submittedName>
        <fullName evidence="6">Transketolase</fullName>
    </submittedName>
</protein>
<dbReference type="Pfam" id="PF02779">
    <property type="entry name" value="Transket_pyr"/>
    <property type="match status" value="1"/>
</dbReference>
<dbReference type="SUPFAM" id="SSF52518">
    <property type="entry name" value="Thiamin diphosphate-binding fold (THDP-binding)"/>
    <property type="match status" value="1"/>
</dbReference>
<dbReference type="PANTHER" id="PTHR43825:SF1">
    <property type="entry name" value="TRANSKETOLASE-LIKE PYRIMIDINE-BINDING DOMAIN-CONTAINING PROTEIN"/>
    <property type="match status" value="1"/>
</dbReference>
<evidence type="ECO:0000256" key="1">
    <source>
        <dbReference type="ARBA" id="ARBA00001964"/>
    </source>
</evidence>
<dbReference type="Pfam" id="PF02780">
    <property type="entry name" value="Transketolase_C"/>
    <property type="match status" value="1"/>
</dbReference>
<proteinExistence type="inferred from homology"/>